<reference evidence="1" key="1">
    <citation type="submission" date="2021-09" db="EMBL/GenBank/DDBJ databases">
        <title>The genome of Mauremys mutica provides insights into the evolution of semi-aquatic lifestyle.</title>
        <authorList>
            <person name="Gong S."/>
            <person name="Gao Y."/>
        </authorList>
    </citation>
    <scope>NUCLEOTIDE SEQUENCE</scope>
    <source>
        <strain evidence="1">MM-2020</strain>
        <tissue evidence="1">Muscle</tissue>
    </source>
</reference>
<organism evidence="1 2">
    <name type="scientific">Mauremys mutica</name>
    <name type="common">yellowpond turtle</name>
    <dbReference type="NCBI Taxonomy" id="74926"/>
    <lineage>
        <taxon>Eukaryota</taxon>
        <taxon>Metazoa</taxon>
        <taxon>Chordata</taxon>
        <taxon>Craniata</taxon>
        <taxon>Vertebrata</taxon>
        <taxon>Euteleostomi</taxon>
        <taxon>Archelosauria</taxon>
        <taxon>Testudinata</taxon>
        <taxon>Testudines</taxon>
        <taxon>Cryptodira</taxon>
        <taxon>Durocryptodira</taxon>
        <taxon>Testudinoidea</taxon>
        <taxon>Geoemydidae</taxon>
        <taxon>Geoemydinae</taxon>
        <taxon>Mauremys</taxon>
    </lineage>
</organism>
<evidence type="ECO:0000313" key="2">
    <source>
        <dbReference type="Proteomes" id="UP000827986"/>
    </source>
</evidence>
<sequence length="117" mass="13703">MTLVMLILKRVCEDHQNNMILKIDILQHAKIRNTLVNQYNCFQNLSCSERKTITLLQLWQYCSPYKMKVKGTIAKVRITTQKKSLVKQILLPYLPRNLENCCFGSSYCSWLLFSADL</sequence>
<gene>
    <name evidence="1" type="ORF">KIL84_001069</name>
</gene>
<dbReference type="Proteomes" id="UP000827986">
    <property type="component" value="Unassembled WGS sequence"/>
</dbReference>
<comment type="caution">
    <text evidence="1">The sequence shown here is derived from an EMBL/GenBank/DDBJ whole genome shotgun (WGS) entry which is preliminary data.</text>
</comment>
<name>A0A9D4ATR5_9SAUR</name>
<dbReference type="EMBL" id="JAHDVG010000484">
    <property type="protein sequence ID" value="KAH1170084.1"/>
    <property type="molecule type" value="Genomic_DNA"/>
</dbReference>
<keyword evidence="2" id="KW-1185">Reference proteome</keyword>
<protein>
    <submittedName>
        <fullName evidence="1">Uncharacterized protein</fullName>
    </submittedName>
</protein>
<accession>A0A9D4ATR5</accession>
<proteinExistence type="predicted"/>
<evidence type="ECO:0000313" key="1">
    <source>
        <dbReference type="EMBL" id="KAH1170084.1"/>
    </source>
</evidence>
<dbReference type="AlphaFoldDB" id="A0A9D4ATR5"/>